<evidence type="ECO:0000256" key="3">
    <source>
        <dbReference type="ARBA" id="ARBA00022801"/>
    </source>
</evidence>
<gene>
    <name evidence="5" type="ORF">ACFSXZ_36860</name>
</gene>
<dbReference type="SUPFAM" id="SSF53474">
    <property type="entry name" value="alpha/beta-Hydrolases"/>
    <property type="match status" value="1"/>
</dbReference>
<evidence type="ECO:0000256" key="1">
    <source>
        <dbReference type="ARBA" id="ARBA00010088"/>
    </source>
</evidence>
<accession>A0ABW5G3M7</accession>
<proteinExistence type="inferred from homology"/>
<evidence type="ECO:0000256" key="2">
    <source>
        <dbReference type="ARBA" id="ARBA00022729"/>
    </source>
</evidence>
<name>A0ABW5G3M7_9PSEU</name>
<reference evidence="6" key="1">
    <citation type="journal article" date="2019" name="Int. J. Syst. Evol. Microbiol.">
        <title>The Global Catalogue of Microorganisms (GCM) 10K type strain sequencing project: providing services to taxonomists for standard genome sequencing and annotation.</title>
        <authorList>
            <consortium name="The Broad Institute Genomics Platform"/>
            <consortium name="The Broad Institute Genome Sequencing Center for Infectious Disease"/>
            <person name="Wu L."/>
            <person name="Ma J."/>
        </authorList>
    </citation>
    <scope>NUCLEOTIDE SEQUENCE [LARGE SCALE GENOMIC DNA]</scope>
    <source>
        <strain evidence="6">CGMCC 4.7645</strain>
    </source>
</reference>
<dbReference type="Proteomes" id="UP001597417">
    <property type="component" value="Unassembled WGS sequence"/>
</dbReference>
<dbReference type="EMBL" id="JBHUKR010000024">
    <property type="protein sequence ID" value="MFD2421914.1"/>
    <property type="molecule type" value="Genomic_DNA"/>
</dbReference>
<comment type="caution">
    <text evidence="5">The sequence shown here is derived from an EMBL/GenBank/DDBJ whole genome shotgun (WGS) entry which is preliminary data.</text>
</comment>
<sequence>MLAEPDRRPLKGRKGRLLRTIGSKRSLLHYAGVALLIGTLTTCTTTHEPQHPAPSPVADAHVLDRFYEQKLSWGDCAPYATDSQSSEAFRATGIECARLTVPLDYSRPHGDTISVGVLRYKALDPVNRIGSLVMDPGGPGESGMEAAARLVNTVSSDAIGLRFDLVGFDPRGIGASEPRIRCLTDAEWDSERASGDFGDFAAKCAERTDHGTEMLANVGTRDVVKDLDVLRVVIGDEKLSYLGYSYGTQIGYRYAEAFPRNVRALLLDGAVDPTESEPDSLIAQGQGFNRAFALFAKECARHTGCALGSDPARATGVFENLVRPLKTVPAATGDRRKLSFDDAITAVVEAMYSEQSWPVLNTALGLLGSGDGSVLLRLADRYYERGPDGHYSSLQDGYYAVRCVDNPRATDPAAIDAARRRANDMAPFLGDGRPDRAELDICASWPVPGTSHPHRPFVPGLAPPLVISGTDDPVTSHQAGVNLASALGGGLLTFDGAQHTAFLHGNQCVDIAALAYLVDGTMPAPGTHCAP</sequence>
<evidence type="ECO:0000259" key="4">
    <source>
        <dbReference type="Pfam" id="PF00561"/>
    </source>
</evidence>
<dbReference type="PANTHER" id="PTHR43248">
    <property type="entry name" value="2-SUCCINYL-6-HYDROXY-2,4-CYCLOHEXADIENE-1-CARBOXYLATE SYNTHASE"/>
    <property type="match status" value="1"/>
</dbReference>
<dbReference type="InterPro" id="IPR029058">
    <property type="entry name" value="AB_hydrolase_fold"/>
</dbReference>
<evidence type="ECO:0000313" key="6">
    <source>
        <dbReference type="Proteomes" id="UP001597417"/>
    </source>
</evidence>
<protein>
    <submittedName>
        <fullName evidence="5">Alpha/beta hydrolase</fullName>
    </submittedName>
</protein>
<dbReference type="PANTHER" id="PTHR43248:SF29">
    <property type="entry name" value="TRIPEPTIDYL AMINOPEPTIDASE"/>
    <property type="match status" value="1"/>
</dbReference>
<keyword evidence="6" id="KW-1185">Reference proteome</keyword>
<dbReference type="GO" id="GO:0016787">
    <property type="term" value="F:hydrolase activity"/>
    <property type="evidence" value="ECO:0007669"/>
    <property type="project" value="UniProtKB-KW"/>
</dbReference>
<dbReference type="InterPro" id="IPR051601">
    <property type="entry name" value="Serine_prot/Carboxylest_S33"/>
</dbReference>
<dbReference type="InterPro" id="IPR000073">
    <property type="entry name" value="AB_hydrolase_1"/>
</dbReference>
<evidence type="ECO:0000313" key="5">
    <source>
        <dbReference type="EMBL" id="MFD2421914.1"/>
    </source>
</evidence>
<feature type="domain" description="AB hydrolase-1" evidence="4">
    <location>
        <begin position="132"/>
        <end position="503"/>
    </location>
</feature>
<dbReference type="Gene3D" id="3.40.50.1820">
    <property type="entry name" value="alpha/beta hydrolase"/>
    <property type="match status" value="1"/>
</dbReference>
<dbReference type="RefSeq" id="WP_378270754.1">
    <property type="nucleotide sequence ID" value="NZ_JBHUKR010000024.1"/>
</dbReference>
<keyword evidence="2" id="KW-0732">Signal</keyword>
<organism evidence="5 6">
    <name type="scientific">Amycolatopsis pigmentata</name>
    <dbReference type="NCBI Taxonomy" id="450801"/>
    <lineage>
        <taxon>Bacteria</taxon>
        <taxon>Bacillati</taxon>
        <taxon>Actinomycetota</taxon>
        <taxon>Actinomycetes</taxon>
        <taxon>Pseudonocardiales</taxon>
        <taxon>Pseudonocardiaceae</taxon>
        <taxon>Amycolatopsis</taxon>
    </lineage>
</organism>
<keyword evidence="3 5" id="KW-0378">Hydrolase</keyword>
<comment type="similarity">
    <text evidence="1">Belongs to the peptidase S33 family.</text>
</comment>
<dbReference type="Pfam" id="PF00561">
    <property type="entry name" value="Abhydrolase_1"/>
    <property type="match status" value="1"/>
</dbReference>